<evidence type="ECO:0000313" key="3">
    <source>
        <dbReference type="Proteomes" id="UP001500713"/>
    </source>
</evidence>
<organism evidence="2 3">
    <name type="scientific">Parasphingorhabdus litoris</name>
    <dbReference type="NCBI Taxonomy" id="394733"/>
    <lineage>
        <taxon>Bacteria</taxon>
        <taxon>Pseudomonadati</taxon>
        <taxon>Pseudomonadota</taxon>
        <taxon>Alphaproteobacteria</taxon>
        <taxon>Sphingomonadales</taxon>
        <taxon>Sphingomonadaceae</taxon>
        <taxon>Parasphingorhabdus</taxon>
    </lineage>
</organism>
<comment type="caution">
    <text evidence="2">The sequence shown here is derived from an EMBL/GenBank/DDBJ whole genome shotgun (WGS) entry which is preliminary data.</text>
</comment>
<dbReference type="EMBL" id="BAAAEM010000002">
    <property type="protein sequence ID" value="GAA0463929.1"/>
    <property type="molecule type" value="Genomic_DNA"/>
</dbReference>
<feature type="region of interest" description="Disordered" evidence="1">
    <location>
        <begin position="150"/>
        <end position="187"/>
    </location>
</feature>
<accession>A0ABP3JTF9</accession>
<reference evidence="3" key="1">
    <citation type="journal article" date="2019" name="Int. J. Syst. Evol. Microbiol.">
        <title>The Global Catalogue of Microorganisms (GCM) 10K type strain sequencing project: providing services to taxonomists for standard genome sequencing and annotation.</title>
        <authorList>
            <consortium name="The Broad Institute Genomics Platform"/>
            <consortium name="The Broad Institute Genome Sequencing Center for Infectious Disease"/>
            <person name="Wu L."/>
            <person name="Ma J."/>
        </authorList>
    </citation>
    <scope>NUCLEOTIDE SEQUENCE [LARGE SCALE GENOMIC DNA]</scope>
    <source>
        <strain evidence="3">JCM 14162</strain>
    </source>
</reference>
<dbReference type="Proteomes" id="UP001500713">
    <property type="component" value="Unassembled WGS sequence"/>
</dbReference>
<evidence type="ECO:0008006" key="4">
    <source>
        <dbReference type="Google" id="ProtNLM"/>
    </source>
</evidence>
<proteinExistence type="predicted"/>
<evidence type="ECO:0000313" key="2">
    <source>
        <dbReference type="EMBL" id="GAA0463929.1"/>
    </source>
</evidence>
<protein>
    <recommendedName>
        <fullName evidence="4">Type II secretion system protein GspC N-terminal domain-containing protein</fullName>
    </recommendedName>
</protein>
<gene>
    <name evidence="2" type="ORF">GCM10009096_00490</name>
</gene>
<dbReference type="RefSeq" id="WP_229954388.1">
    <property type="nucleotide sequence ID" value="NZ_BAAAEM010000002.1"/>
</dbReference>
<sequence>MMSRIKAEWVWLAIAAALMVAVPSWLLTGEPDNIPEAQPLLITKVQNQQIAAVDTLLAKPIFNAERKPLADRMPVEESEVEQMPEQDTPAPTLVGVVSKKRGKAVAIVKTNDGETKTLTAGQSSNGWRLVSVGKNDATFANASEQRTVGLDYGNKAIGGPSGAPAPTPETEENPEQPENNLSDGEPN</sequence>
<keyword evidence="3" id="KW-1185">Reference proteome</keyword>
<evidence type="ECO:0000256" key="1">
    <source>
        <dbReference type="SAM" id="MobiDB-lite"/>
    </source>
</evidence>
<name>A0ABP3JTF9_9SPHN</name>